<evidence type="ECO:0000313" key="13">
    <source>
        <dbReference type="EMBL" id="RAJ05316.1"/>
    </source>
</evidence>
<keyword evidence="3 8" id="KW-1134">Transmembrane beta strand</keyword>
<feature type="signal peptide" evidence="10">
    <location>
        <begin position="1"/>
        <end position="20"/>
    </location>
</feature>
<reference evidence="13 14" key="1">
    <citation type="submission" date="2018-06" db="EMBL/GenBank/DDBJ databases">
        <title>Genomic Encyclopedia of Archaeal and Bacterial Type Strains, Phase II (KMG-II): from individual species to whole genera.</title>
        <authorList>
            <person name="Goeker M."/>
        </authorList>
    </citation>
    <scope>NUCLEOTIDE SEQUENCE [LARGE SCALE GENOMIC DNA]</scope>
    <source>
        <strain evidence="13 14">DSM 23857</strain>
    </source>
</reference>
<dbReference type="RefSeq" id="WP_111597920.1">
    <property type="nucleotide sequence ID" value="NZ_QLLL01000004.1"/>
</dbReference>
<keyword evidence="7 8" id="KW-0998">Cell outer membrane</keyword>
<keyword evidence="4 8" id="KW-0812">Transmembrane</keyword>
<dbReference type="OrthoDB" id="9768177at2"/>
<evidence type="ECO:0000256" key="6">
    <source>
        <dbReference type="ARBA" id="ARBA00023136"/>
    </source>
</evidence>
<dbReference type="Gene3D" id="2.170.130.10">
    <property type="entry name" value="TonB-dependent receptor, plug domain"/>
    <property type="match status" value="1"/>
</dbReference>
<dbReference type="InterPro" id="IPR037066">
    <property type="entry name" value="Plug_dom_sf"/>
</dbReference>
<dbReference type="InterPro" id="IPR023996">
    <property type="entry name" value="TonB-dep_OMP_SusC/RagA"/>
</dbReference>
<keyword evidence="2 8" id="KW-0813">Transport</keyword>
<dbReference type="Gene3D" id="2.40.170.20">
    <property type="entry name" value="TonB-dependent receptor, beta-barrel domain"/>
    <property type="match status" value="1"/>
</dbReference>
<accession>A0A327QKX5</accession>
<evidence type="ECO:0000256" key="8">
    <source>
        <dbReference type="PROSITE-ProRule" id="PRU01360"/>
    </source>
</evidence>
<dbReference type="Proteomes" id="UP000249547">
    <property type="component" value="Unassembled WGS sequence"/>
</dbReference>
<organism evidence="13 14">
    <name type="scientific">Chitinophaga skermanii</name>
    <dbReference type="NCBI Taxonomy" id="331697"/>
    <lineage>
        <taxon>Bacteria</taxon>
        <taxon>Pseudomonadati</taxon>
        <taxon>Bacteroidota</taxon>
        <taxon>Chitinophagia</taxon>
        <taxon>Chitinophagales</taxon>
        <taxon>Chitinophagaceae</taxon>
        <taxon>Chitinophaga</taxon>
    </lineage>
</organism>
<dbReference type="NCBIfam" id="TIGR04057">
    <property type="entry name" value="SusC_RagA_signa"/>
    <property type="match status" value="1"/>
</dbReference>
<dbReference type="Pfam" id="PF07715">
    <property type="entry name" value="Plug"/>
    <property type="match status" value="1"/>
</dbReference>
<dbReference type="InterPro" id="IPR023997">
    <property type="entry name" value="TonB-dep_OMP_SusC/RagA_CS"/>
</dbReference>
<gene>
    <name evidence="13" type="ORF">LX64_02473</name>
</gene>
<comment type="caution">
    <text evidence="13">The sequence shown here is derived from an EMBL/GenBank/DDBJ whole genome shotgun (WGS) entry which is preliminary data.</text>
</comment>
<dbReference type="FunFam" id="2.170.130.10:FF:000008">
    <property type="entry name" value="SusC/RagA family TonB-linked outer membrane protein"/>
    <property type="match status" value="1"/>
</dbReference>
<protein>
    <submittedName>
        <fullName evidence="13">TonB-linked SusC/RagA family outer membrane protein</fullName>
    </submittedName>
</protein>
<dbReference type="InterPro" id="IPR012910">
    <property type="entry name" value="Plug_dom"/>
</dbReference>
<evidence type="ECO:0000259" key="12">
    <source>
        <dbReference type="Pfam" id="PF07715"/>
    </source>
</evidence>
<feature type="domain" description="TonB-dependent receptor plug" evidence="12">
    <location>
        <begin position="117"/>
        <end position="224"/>
    </location>
</feature>
<evidence type="ECO:0000256" key="4">
    <source>
        <dbReference type="ARBA" id="ARBA00022692"/>
    </source>
</evidence>
<feature type="domain" description="TonB-dependent receptor-like beta-barrel" evidence="11">
    <location>
        <begin position="457"/>
        <end position="869"/>
    </location>
</feature>
<comment type="similarity">
    <text evidence="8 9">Belongs to the TonB-dependent receptor family.</text>
</comment>
<keyword evidence="6 8" id="KW-0472">Membrane</keyword>
<dbReference type="InterPro" id="IPR039426">
    <property type="entry name" value="TonB-dep_rcpt-like"/>
</dbReference>
<dbReference type="Pfam" id="PF00593">
    <property type="entry name" value="TonB_dep_Rec_b-barrel"/>
    <property type="match status" value="1"/>
</dbReference>
<dbReference type="EMBL" id="QLLL01000004">
    <property type="protein sequence ID" value="RAJ05316.1"/>
    <property type="molecule type" value="Genomic_DNA"/>
</dbReference>
<evidence type="ECO:0000256" key="10">
    <source>
        <dbReference type="SAM" id="SignalP"/>
    </source>
</evidence>
<comment type="subcellular location">
    <subcellularLocation>
        <location evidence="1 8">Cell outer membrane</location>
        <topology evidence="1 8">Multi-pass membrane protein</topology>
    </subcellularLocation>
</comment>
<name>A0A327QKX5_9BACT</name>
<evidence type="ECO:0000256" key="9">
    <source>
        <dbReference type="RuleBase" id="RU003357"/>
    </source>
</evidence>
<dbReference type="InterPro" id="IPR036942">
    <property type="entry name" value="Beta-barrel_TonB_sf"/>
</dbReference>
<dbReference type="SUPFAM" id="SSF56935">
    <property type="entry name" value="Porins"/>
    <property type="match status" value="1"/>
</dbReference>
<dbReference type="PROSITE" id="PS52016">
    <property type="entry name" value="TONB_DEPENDENT_REC_3"/>
    <property type="match status" value="1"/>
</dbReference>
<keyword evidence="14" id="KW-1185">Reference proteome</keyword>
<feature type="chain" id="PRO_5016331391" evidence="10">
    <location>
        <begin position="21"/>
        <end position="1077"/>
    </location>
</feature>
<dbReference type="NCBIfam" id="TIGR04056">
    <property type="entry name" value="OMP_RagA_SusC"/>
    <property type="match status" value="1"/>
</dbReference>
<keyword evidence="5 9" id="KW-0798">TonB box</keyword>
<evidence type="ECO:0000256" key="2">
    <source>
        <dbReference type="ARBA" id="ARBA00022448"/>
    </source>
</evidence>
<evidence type="ECO:0000256" key="5">
    <source>
        <dbReference type="ARBA" id="ARBA00023077"/>
    </source>
</evidence>
<evidence type="ECO:0000313" key="14">
    <source>
        <dbReference type="Proteomes" id="UP000249547"/>
    </source>
</evidence>
<sequence>MKLFYSTLVFTLLLSFAARAQNRVVSGKITAKSSNESLIGVSVLVKGTQTFAVSNESGVYSISIPANVSNPTLVFRFMGFRNQEVKLGTNNKVDVVLEDDISSLNDVVVVGYQTMKRKDLTGSVSSVNAKQLKDIPINSAAQALTGRLAGVQITGNEGSPNADVTIRVRGGGSITQDNAPLYIIDGIQVENGLSAISPQDIASIDVLKDASTTAIYGARGANGVVIITTKSGTAGKKPTLSYSGFYGVRKLANKLAVMRPYDFITYQYERSRGNSTDSTAFAGHYGSTWDTLSVYKDVPFVDWQDEMFGRTAAMQTHNISLSGGSSNTTYNLSLTSNKEDGIMQGSDMDRKLVSFKFDHNFSKALKIGFNTRYNNTKVSGAGTSADGSSATNRLRHSIKYKPVLGVGEGLTDYDAEYALETNSNSLALINPILLNAAEYRRNIQNLINISGYADLQLAKFASFRSTFGYDYFTTELRSFDDTITNNSKQNSASMPLASIQNQKRSTINLSNVLTFSNAKYKGGFNDKNSWSVLLGQEIYQTKIVTNIIETRYFPLGVNAEYALANMGLGTPPVGVTQPRPVTSEVQAKLASFFGRLNYSYADRYLLSFTMRSDGSSKFADGLRWGYFPSGSLAWRVSNEEFFKPLSTRINDLKIRGSFGKAGNNRISDFMYLMQYNALAQYSLNEQIIPAYQTTGLANKDLVWESTLSRNIGFDVSILNNRLQVSADYYKNETDNLLVSVPIPSPVGYTKQMQNVGKTSNRGVELQINAVPIAKKDFSWNVNFNISFNKNRVESLGNRQTFYLENSGWALNNSPADFLVQVGQPVGTIWGQRTDGWYTLDDFDYDPATEKYTLKKGVPDNSSVTSVTPYPGVVKFKDLDGDGIVNDKDRTIIGNTTPKYFGGLNQQFTYKNFDLSVFLNFQGGNDVYNANKLEFTNGYTPNANMLAIMNGRWKNIDENGNVVKDPARLAEINKNATIWSASTSGNSFVAHSWAIEDGSFIRVNNVTLGYTLPKHLLNVLRIQTARFYFTANNLGVITGYSGYDPEVNARRSNPVTQGVDYSAYPRSRTFLLGVNLSL</sequence>
<dbReference type="SUPFAM" id="SSF49464">
    <property type="entry name" value="Carboxypeptidase regulatory domain-like"/>
    <property type="match status" value="1"/>
</dbReference>
<evidence type="ECO:0000256" key="1">
    <source>
        <dbReference type="ARBA" id="ARBA00004571"/>
    </source>
</evidence>
<proteinExistence type="inferred from homology"/>
<dbReference type="GO" id="GO:0009279">
    <property type="term" value="C:cell outer membrane"/>
    <property type="evidence" value="ECO:0007669"/>
    <property type="project" value="UniProtKB-SubCell"/>
</dbReference>
<dbReference type="InterPro" id="IPR008969">
    <property type="entry name" value="CarboxyPept-like_regulatory"/>
</dbReference>
<dbReference type="InterPro" id="IPR000531">
    <property type="entry name" value="Beta-barrel_TonB"/>
</dbReference>
<evidence type="ECO:0000256" key="3">
    <source>
        <dbReference type="ARBA" id="ARBA00022452"/>
    </source>
</evidence>
<evidence type="ECO:0000256" key="7">
    <source>
        <dbReference type="ARBA" id="ARBA00023237"/>
    </source>
</evidence>
<dbReference type="Gene3D" id="2.60.40.1120">
    <property type="entry name" value="Carboxypeptidase-like, regulatory domain"/>
    <property type="match status" value="1"/>
</dbReference>
<keyword evidence="10" id="KW-0732">Signal</keyword>
<evidence type="ECO:0000259" key="11">
    <source>
        <dbReference type="Pfam" id="PF00593"/>
    </source>
</evidence>
<dbReference type="AlphaFoldDB" id="A0A327QKX5"/>
<dbReference type="Pfam" id="PF13715">
    <property type="entry name" value="CarbopepD_reg_2"/>
    <property type="match status" value="1"/>
</dbReference>